<dbReference type="Proteomes" id="UP000515960">
    <property type="component" value="Chromosome"/>
</dbReference>
<reference evidence="1 2" key="1">
    <citation type="submission" date="2020-08" db="EMBL/GenBank/DDBJ databases">
        <authorList>
            <person name="Liu C."/>
            <person name="Sun Q."/>
        </authorList>
    </citation>
    <scope>NUCLEOTIDE SEQUENCE [LARGE SCALE GENOMIC DNA]</scope>
    <source>
        <strain evidence="1 2">NSJ-62</strain>
    </source>
</reference>
<protein>
    <submittedName>
        <fullName evidence="1">Uncharacterized protein</fullName>
    </submittedName>
</protein>
<dbReference type="EMBL" id="CP060490">
    <property type="protein sequence ID" value="QNL43552.1"/>
    <property type="molecule type" value="Genomic_DNA"/>
</dbReference>
<dbReference type="AlphaFoldDB" id="A0A7G9B1X1"/>
<sequence length="151" mass="17437">MHRVLANEYHTTVVCIDSYQDRILRGRLYNLMLDGSVPFHGFIEFLMAMETILDQMNFPQPFTAERSFRPVDKTLPQVRTENMEQRGQAATFSIKVIFRQNASWQGTVAWLEEGREESFRSVLELSMLLNSALTDAGQSDEYELRKTSPPV</sequence>
<organism evidence="1 2">
    <name type="scientific">Oscillibacter hominis</name>
    <dbReference type="NCBI Taxonomy" id="2763056"/>
    <lineage>
        <taxon>Bacteria</taxon>
        <taxon>Bacillati</taxon>
        <taxon>Bacillota</taxon>
        <taxon>Clostridia</taxon>
        <taxon>Eubacteriales</taxon>
        <taxon>Oscillospiraceae</taxon>
        <taxon>Oscillibacter</taxon>
    </lineage>
</organism>
<dbReference type="KEGG" id="ohi:H8790_08665"/>
<gene>
    <name evidence="1" type="ORF">H8790_08665</name>
</gene>
<keyword evidence="2" id="KW-1185">Reference proteome</keyword>
<evidence type="ECO:0000313" key="1">
    <source>
        <dbReference type="EMBL" id="QNL43552.1"/>
    </source>
</evidence>
<proteinExistence type="predicted"/>
<dbReference type="RefSeq" id="WP_187332143.1">
    <property type="nucleotide sequence ID" value="NZ_CP060490.1"/>
</dbReference>
<name>A0A7G9B1X1_9FIRM</name>
<accession>A0A7G9B1X1</accession>
<evidence type="ECO:0000313" key="2">
    <source>
        <dbReference type="Proteomes" id="UP000515960"/>
    </source>
</evidence>